<dbReference type="AlphaFoldDB" id="A0A0A9AWV8"/>
<reference evidence="1" key="1">
    <citation type="submission" date="2014-09" db="EMBL/GenBank/DDBJ databases">
        <authorList>
            <person name="Magalhaes I.L.F."/>
            <person name="Oliveira U."/>
            <person name="Santos F.R."/>
            <person name="Vidigal T.H.D.A."/>
            <person name="Brescovit A.D."/>
            <person name="Santos A.J."/>
        </authorList>
    </citation>
    <scope>NUCLEOTIDE SEQUENCE</scope>
    <source>
        <tissue evidence="1">Shoot tissue taken approximately 20 cm above the soil surface</tissue>
    </source>
</reference>
<name>A0A0A9AWV8_ARUDO</name>
<sequence length="66" mass="7362">MGNGMDGLSSCSYQNRINPSQYTNRTNLGNILHITIIARVPRDSTNYHINLKPSTFSTKRGHKPSS</sequence>
<evidence type="ECO:0000313" key="1">
    <source>
        <dbReference type="EMBL" id="JAD56209.1"/>
    </source>
</evidence>
<accession>A0A0A9AWV8</accession>
<protein>
    <submittedName>
        <fullName evidence="1">Uncharacterized protein</fullName>
    </submittedName>
</protein>
<proteinExistence type="predicted"/>
<organism evidence="1">
    <name type="scientific">Arundo donax</name>
    <name type="common">Giant reed</name>
    <name type="synonym">Donax arundinaceus</name>
    <dbReference type="NCBI Taxonomy" id="35708"/>
    <lineage>
        <taxon>Eukaryota</taxon>
        <taxon>Viridiplantae</taxon>
        <taxon>Streptophyta</taxon>
        <taxon>Embryophyta</taxon>
        <taxon>Tracheophyta</taxon>
        <taxon>Spermatophyta</taxon>
        <taxon>Magnoliopsida</taxon>
        <taxon>Liliopsida</taxon>
        <taxon>Poales</taxon>
        <taxon>Poaceae</taxon>
        <taxon>PACMAD clade</taxon>
        <taxon>Arundinoideae</taxon>
        <taxon>Arundineae</taxon>
        <taxon>Arundo</taxon>
    </lineage>
</organism>
<reference evidence="1" key="2">
    <citation type="journal article" date="2015" name="Data Brief">
        <title>Shoot transcriptome of the giant reed, Arundo donax.</title>
        <authorList>
            <person name="Barrero R.A."/>
            <person name="Guerrero F.D."/>
            <person name="Moolhuijzen P."/>
            <person name="Goolsby J.A."/>
            <person name="Tidwell J."/>
            <person name="Bellgard S.E."/>
            <person name="Bellgard M.I."/>
        </authorList>
    </citation>
    <scope>NUCLEOTIDE SEQUENCE</scope>
    <source>
        <tissue evidence="1">Shoot tissue taken approximately 20 cm above the soil surface</tissue>
    </source>
</reference>
<dbReference type="EMBL" id="GBRH01241686">
    <property type="protein sequence ID" value="JAD56209.1"/>
    <property type="molecule type" value="Transcribed_RNA"/>
</dbReference>